<dbReference type="RefSeq" id="WP_129576561.1">
    <property type="nucleotide sequence ID" value="NZ_CP012672.1"/>
</dbReference>
<dbReference type="Pfam" id="PF03779">
    <property type="entry name" value="SPW"/>
    <property type="match status" value="1"/>
</dbReference>
<evidence type="ECO:0000313" key="4">
    <source>
        <dbReference type="Proteomes" id="UP000295497"/>
    </source>
</evidence>
<protein>
    <recommendedName>
        <fullName evidence="2">SPW repeat-containing integral membrane domain-containing protein</fullName>
    </recommendedName>
</protein>
<gene>
    <name evidence="3" type="ORF">SOCE836_052340</name>
</gene>
<evidence type="ECO:0000313" key="3">
    <source>
        <dbReference type="EMBL" id="AUX33081.1"/>
    </source>
</evidence>
<organism evidence="3 4">
    <name type="scientific">Sorangium cellulosum</name>
    <name type="common">Polyangium cellulosum</name>
    <dbReference type="NCBI Taxonomy" id="56"/>
    <lineage>
        <taxon>Bacteria</taxon>
        <taxon>Pseudomonadati</taxon>
        <taxon>Myxococcota</taxon>
        <taxon>Polyangia</taxon>
        <taxon>Polyangiales</taxon>
        <taxon>Polyangiaceae</taxon>
        <taxon>Sorangium</taxon>
    </lineage>
</organism>
<dbReference type="InterPro" id="IPR005530">
    <property type="entry name" value="SPW"/>
</dbReference>
<reference evidence="3 4" key="1">
    <citation type="submission" date="2015-09" db="EMBL/GenBank/DDBJ databases">
        <title>Sorangium comparison.</title>
        <authorList>
            <person name="Zaburannyi N."/>
            <person name="Bunk B."/>
            <person name="Overmann J."/>
            <person name="Mueller R."/>
        </authorList>
    </citation>
    <scope>NUCLEOTIDE SEQUENCE [LARGE SCALE GENOMIC DNA]</scope>
    <source>
        <strain evidence="3 4">So ce836</strain>
    </source>
</reference>
<feature type="domain" description="SPW repeat-containing integral membrane" evidence="2">
    <location>
        <begin position="9"/>
        <end position="98"/>
    </location>
</feature>
<keyword evidence="1" id="KW-0812">Transmembrane</keyword>
<accession>A0A4P2QSV7</accession>
<keyword evidence="1" id="KW-1133">Transmembrane helix</keyword>
<dbReference type="AlphaFoldDB" id="A0A4P2QSV7"/>
<dbReference type="Proteomes" id="UP000295497">
    <property type="component" value="Chromosome"/>
</dbReference>
<keyword evidence="1" id="KW-0472">Membrane</keyword>
<sequence>MVRAGNLMARIVNVVLGFWLLISAVIWPHSHAQRTNTWVLGLLCMIFAITAMLAPAVRYLNTVLAVWLFISCWALPTVSLGTIWNNALVAIAIFIASLIPGHIPTRARG</sequence>
<feature type="transmembrane region" description="Helical" evidence="1">
    <location>
        <begin position="64"/>
        <end position="81"/>
    </location>
</feature>
<name>A0A4P2QSV7_SORCE</name>
<evidence type="ECO:0000256" key="1">
    <source>
        <dbReference type="SAM" id="Phobius"/>
    </source>
</evidence>
<feature type="transmembrane region" description="Helical" evidence="1">
    <location>
        <begin position="87"/>
        <end position="105"/>
    </location>
</feature>
<evidence type="ECO:0000259" key="2">
    <source>
        <dbReference type="Pfam" id="PF03779"/>
    </source>
</evidence>
<proteinExistence type="predicted"/>
<feature type="transmembrane region" description="Helical" evidence="1">
    <location>
        <begin position="7"/>
        <end position="26"/>
    </location>
</feature>
<dbReference type="EMBL" id="CP012672">
    <property type="protein sequence ID" value="AUX33081.1"/>
    <property type="molecule type" value="Genomic_DNA"/>
</dbReference>
<feature type="transmembrane region" description="Helical" evidence="1">
    <location>
        <begin position="38"/>
        <end position="57"/>
    </location>
</feature>